<dbReference type="STRING" id="1344416.A0A139A302"/>
<dbReference type="PANTHER" id="PTHR11772:SF46">
    <property type="entry name" value="ASPARAGINE SYNTHETASE DOMAIN-CONTAINING PROTEIN"/>
    <property type="match status" value="1"/>
</dbReference>
<dbReference type="Gene3D" id="3.40.50.620">
    <property type="entry name" value="HUPs"/>
    <property type="match status" value="1"/>
</dbReference>
<dbReference type="GO" id="GO:0005524">
    <property type="term" value="F:ATP binding"/>
    <property type="evidence" value="ECO:0007669"/>
    <property type="project" value="UniProtKB-KW"/>
</dbReference>
<proteinExistence type="predicted"/>
<keyword evidence="4" id="KW-1185">Reference proteome</keyword>
<reference evidence="3 4" key="1">
    <citation type="journal article" date="2015" name="Genome Biol. Evol.">
        <title>Phylogenomic analyses indicate that early fungi evolved digesting cell walls of algal ancestors of land plants.</title>
        <authorList>
            <person name="Chang Y."/>
            <person name="Wang S."/>
            <person name="Sekimoto S."/>
            <person name="Aerts A.L."/>
            <person name="Choi C."/>
            <person name="Clum A."/>
            <person name="LaButti K.M."/>
            <person name="Lindquist E.A."/>
            <person name="Yee Ngan C."/>
            <person name="Ohm R.A."/>
            <person name="Salamov A.A."/>
            <person name="Grigoriev I.V."/>
            <person name="Spatafora J.W."/>
            <person name="Berbee M.L."/>
        </authorList>
    </citation>
    <scope>NUCLEOTIDE SEQUENCE [LARGE SCALE GENOMIC DNA]</scope>
    <source>
        <strain evidence="3 4">JEL478</strain>
    </source>
</reference>
<dbReference type="GO" id="GO:0006529">
    <property type="term" value="P:asparagine biosynthetic process"/>
    <property type="evidence" value="ECO:0007669"/>
    <property type="project" value="TreeGrafter"/>
</dbReference>
<dbReference type="AlphaFoldDB" id="A0A139A302"/>
<organism evidence="3 4">
    <name type="scientific">Gonapodya prolifera (strain JEL478)</name>
    <name type="common">Monoblepharis prolifera</name>
    <dbReference type="NCBI Taxonomy" id="1344416"/>
    <lineage>
        <taxon>Eukaryota</taxon>
        <taxon>Fungi</taxon>
        <taxon>Fungi incertae sedis</taxon>
        <taxon>Chytridiomycota</taxon>
        <taxon>Chytridiomycota incertae sedis</taxon>
        <taxon>Monoblepharidomycetes</taxon>
        <taxon>Monoblepharidales</taxon>
        <taxon>Gonapodyaceae</taxon>
        <taxon>Gonapodya</taxon>
    </lineage>
</organism>
<evidence type="ECO:0000313" key="4">
    <source>
        <dbReference type="Proteomes" id="UP000070544"/>
    </source>
</evidence>
<dbReference type="Proteomes" id="UP000070544">
    <property type="component" value="Unassembled WGS sequence"/>
</dbReference>
<evidence type="ECO:0008006" key="5">
    <source>
        <dbReference type="Google" id="ProtNLM"/>
    </source>
</evidence>
<protein>
    <recommendedName>
        <fullName evidence="5">Asparagine synthetase domain-containing protein</fullName>
    </recommendedName>
</protein>
<dbReference type="OrthoDB" id="409189at2759"/>
<gene>
    <name evidence="3" type="ORF">M427DRAFT_36057</name>
</gene>
<evidence type="ECO:0000256" key="2">
    <source>
        <dbReference type="ARBA" id="ARBA00022840"/>
    </source>
</evidence>
<accession>A0A139A302</accession>
<dbReference type="InterPro" id="IPR014729">
    <property type="entry name" value="Rossmann-like_a/b/a_fold"/>
</dbReference>
<dbReference type="PANTHER" id="PTHR11772">
    <property type="entry name" value="ASPARAGINE SYNTHETASE"/>
    <property type="match status" value="1"/>
</dbReference>
<keyword evidence="1" id="KW-0547">Nucleotide-binding</keyword>
<dbReference type="InterPro" id="IPR050795">
    <property type="entry name" value="Asn_Synthetase"/>
</dbReference>
<evidence type="ECO:0000313" key="3">
    <source>
        <dbReference type="EMBL" id="KXS11141.1"/>
    </source>
</evidence>
<sequence length="187" mass="20418">MAATDRVAELRRPLIDIIKRLPPGCAISLSGGLDTSIIAEANLPCPTPELAAQEPVSHAPITHAATPLDLVRDTSLLEFTVRTLGSFDPMEIRNSDAVARVLMECKKLGWENVATGDGTDELFAGYSFLHKLEPQALKNYLVRMAKIMRFSAVHMLEAIGLKVWQPHLDPKALEFALTCTKRLSTGG</sequence>
<evidence type="ECO:0000256" key="1">
    <source>
        <dbReference type="ARBA" id="ARBA00022741"/>
    </source>
</evidence>
<name>A0A139A302_GONPJ</name>
<dbReference type="SUPFAM" id="SSF52402">
    <property type="entry name" value="Adenine nucleotide alpha hydrolases-like"/>
    <property type="match status" value="1"/>
</dbReference>
<dbReference type="GO" id="GO:0004066">
    <property type="term" value="F:asparagine synthase (glutamine-hydrolyzing) activity"/>
    <property type="evidence" value="ECO:0007669"/>
    <property type="project" value="TreeGrafter"/>
</dbReference>
<dbReference type="EMBL" id="KQ965806">
    <property type="protein sequence ID" value="KXS11141.1"/>
    <property type="molecule type" value="Genomic_DNA"/>
</dbReference>
<dbReference type="GO" id="GO:0005829">
    <property type="term" value="C:cytosol"/>
    <property type="evidence" value="ECO:0007669"/>
    <property type="project" value="TreeGrafter"/>
</dbReference>
<keyword evidence="2" id="KW-0067">ATP-binding</keyword>